<dbReference type="NCBIfam" id="TIGR00595">
    <property type="entry name" value="priA"/>
    <property type="match status" value="1"/>
</dbReference>
<comment type="catalytic activity">
    <reaction evidence="12">
        <text>ATP + H2O = ADP + phosphate + H(+)</text>
        <dbReference type="Rhea" id="RHEA:13065"/>
        <dbReference type="ChEBI" id="CHEBI:15377"/>
        <dbReference type="ChEBI" id="CHEBI:15378"/>
        <dbReference type="ChEBI" id="CHEBI:30616"/>
        <dbReference type="ChEBI" id="CHEBI:43474"/>
        <dbReference type="ChEBI" id="CHEBI:456216"/>
        <dbReference type="EC" id="5.6.2.4"/>
    </reaction>
</comment>
<evidence type="ECO:0000256" key="3">
    <source>
        <dbReference type="ARBA" id="ARBA00022723"/>
    </source>
</evidence>
<dbReference type="GO" id="GO:0006269">
    <property type="term" value="P:DNA replication, synthesis of primer"/>
    <property type="evidence" value="ECO:0007669"/>
    <property type="project" value="UniProtKB-KW"/>
</dbReference>
<dbReference type="PROSITE" id="PS51192">
    <property type="entry name" value="HELICASE_ATP_BIND_1"/>
    <property type="match status" value="1"/>
</dbReference>
<dbReference type="Pfam" id="PF18319">
    <property type="entry name" value="Zn_ribbon_PriA"/>
    <property type="match status" value="1"/>
</dbReference>
<keyword evidence="1" id="KW-0639">Primosome</keyword>
<dbReference type="PROSITE" id="PS51194">
    <property type="entry name" value="HELICASE_CTER"/>
    <property type="match status" value="1"/>
</dbReference>
<keyword evidence="6" id="KW-0347">Helicase</keyword>
<dbReference type="SUPFAM" id="SSF52540">
    <property type="entry name" value="P-loop containing nucleoside triphosphate hydrolases"/>
    <property type="match status" value="2"/>
</dbReference>
<dbReference type="InterPro" id="IPR005259">
    <property type="entry name" value="PriA"/>
</dbReference>
<name>A0A644YPI3_9ZZZZ</name>
<keyword evidence="5 15" id="KW-0378">Hydrolase</keyword>
<dbReference type="FunFam" id="3.40.1440.60:FF:000001">
    <property type="entry name" value="Primosomal protein N"/>
    <property type="match status" value="1"/>
</dbReference>
<reference evidence="15" key="1">
    <citation type="submission" date="2019-08" db="EMBL/GenBank/DDBJ databases">
        <authorList>
            <person name="Kucharzyk K."/>
            <person name="Murdoch R.W."/>
            <person name="Higgins S."/>
            <person name="Loffler F."/>
        </authorList>
    </citation>
    <scope>NUCLEOTIDE SEQUENCE</scope>
</reference>
<evidence type="ECO:0000313" key="15">
    <source>
        <dbReference type="EMBL" id="MPM30370.1"/>
    </source>
</evidence>
<dbReference type="CDD" id="cd17929">
    <property type="entry name" value="DEXHc_priA"/>
    <property type="match status" value="1"/>
</dbReference>
<dbReference type="Gene3D" id="3.40.1440.60">
    <property type="entry name" value="PriA, 3(prime) DNA-binding domain"/>
    <property type="match status" value="1"/>
</dbReference>
<dbReference type="Gene3D" id="3.40.50.300">
    <property type="entry name" value="P-loop containing nucleotide triphosphate hydrolases"/>
    <property type="match status" value="2"/>
</dbReference>
<dbReference type="EMBL" id="VSSQ01005769">
    <property type="protein sequence ID" value="MPM30370.1"/>
    <property type="molecule type" value="Genomic_DNA"/>
</dbReference>
<dbReference type="GO" id="GO:0006270">
    <property type="term" value="P:DNA replication initiation"/>
    <property type="evidence" value="ECO:0007669"/>
    <property type="project" value="TreeGrafter"/>
</dbReference>
<organism evidence="15">
    <name type="scientific">bioreactor metagenome</name>
    <dbReference type="NCBI Taxonomy" id="1076179"/>
    <lineage>
        <taxon>unclassified sequences</taxon>
        <taxon>metagenomes</taxon>
        <taxon>ecological metagenomes</taxon>
    </lineage>
</organism>
<keyword evidence="7" id="KW-0862">Zinc</keyword>
<dbReference type="HAMAP" id="MF_00983">
    <property type="entry name" value="PriA"/>
    <property type="match status" value="1"/>
</dbReference>
<comment type="caution">
    <text evidence="15">The sequence shown here is derived from an EMBL/GenBank/DDBJ whole genome shotgun (WGS) entry which is preliminary data.</text>
</comment>
<dbReference type="PANTHER" id="PTHR30580:SF0">
    <property type="entry name" value="PRIMOSOMAL PROTEIN N"/>
    <property type="match status" value="1"/>
</dbReference>
<keyword evidence="2" id="KW-0235">DNA replication</keyword>
<keyword evidence="3" id="KW-0479">Metal-binding</keyword>
<dbReference type="InterPro" id="IPR011545">
    <property type="entry name" value="DEAD/DEAH_box_helicase_dom"/>
</dbReference>
<evidence type="ECO:0000256" key="11">
    <source>
        <dbReference type="ARBA" id="ARBA00034808"/>
    </source>
</evidence>
<dbReference type="GO" id="GO:0005524">
    <property type="term" value="F:ATP binding"/>
    <property type="evidence" value="ECO:0007669"/>
    <property type="project" value="UniProtKB-KW"/>
</dbReference>
<evidence type="ECO:0000256" key="9">
    <source>
        <dbReference type="ARBA" id="ARBA00023125"/>
    </source>
</evidence>
<evidence type="ECO:0000259" key="14">
    <source>
        <dbReference type="PROSITE" id="PS51194"/>
    </source>
</evidence>
<evidence type="ECO:0000256" key="1">
    <source>
        <dbReference type="ARBA" id="ARBA00022515"/>
    </source>
</evidence>
<evidence type="ECO:0000259" key="13">
    <source>
        <dbReference type="PROSITE" id="PS51192"/>
    </source>
</evidence>
<evidence type="ECO:0000256" key="2">
    <source>
        <dbReference type="ARBA" id="ARBA00022705"/>
    </source>
</evidence>
<keyword evidence="10" id="KW-0413">Isomerase</keyword>
<proteinExistence type="inferred from homology"/>
<protein>
    <recommendedName>
        <fullName evidence="11">DNA 3'-5' helicase</fullName>
        <ecNumber evidence="11">5.6.2.4</ecNumber>
    </recommendedName>
</protein>
<gene>
    <name evidence="15" type="primary">priA_24</name>
    <name evidence="15" type="ORF">SDC9_76918</name>
</gene>
<dbReference type="Pfam" id="PF00271">
    <property type="entry name" value="Helicase_C"/>
    <property type="match status" value="1"/>
</dbReference>
<evidence type="ECO:0000256" key="10">
    <source>
        <dbReference type="ARBA" id="ARBA00023235"/>
    </source>
</evidence>
<dbReference type="InterPro" id="IPR041222">
    <property type="entry name" value="PriA_3primeBD"/>
</dbReference>
<keyword evidence="8" id="KW-0067">ATP-binding</keyword>
<dbReference type="Pfam" id="PF18074">
    <property type="entry name" value="PriA_C"/>
    <property type="match status" value="1"/>
</dbReference>
<feature type="domain" description="Helicase C-terminal" evidence="14">
    <location>
        <begin position="475"/>
        <end position="643"/>
    </location>
</feature>
<dbReference type="GO" id="GO:0006302">
    <property type="term" value="P:double-strand break repair"/>
    <property type="evidence" value="ECO:0007669"/>
    <property type="project" value="InterPro"/>
</dbReference>
<accession>A0A644YPI3</accession>
<dbReference type="EC" id="5.6.2.4" evidence="11"/>
<evidence type="ECO:0000256" key="8">
    <source>
        <dbReference type="ARBA" id="ARBA00022840"/>
    </source>
</evidence>
<dbReference type="FunFam" id="3.40.50.300:FF:000489">
    <property type="entry name" value="Primosome assembly protein PriA"/>
    <property type="match status" value="1"/>
</dbReference>
<dbReference type="GO" id="GO:0016887">
    <property type="term" value="F:ATP hydrolysis activity"/>
    <property type="evidence" value="ECO:0007669"/>
    <property type="project" value="RHEA"/>
</dbReference>
<dbReference type="InterPro" id="IPR014001">
    <property type="entry name" value="Helicase_ATP-bd"/>
</dbReference>
<keyword evidence="9" id="KW-0238">DNA-binding</keyword>
<dbReference type="InterPro" id="IPR027417">
    <property type="entry name" value="P-loop_NTPase"/>
</dbReference>
<evidence type="ECO:0000256" key="12">
    <source>
        <dbReference type="ARBA" id="ARBA00048988"/>
    </source>
</evidence>
<dbReference type="Pfam" id="PF17764">
    <property type="entry name" value="PriA_3primeBD"/>
    <property type="match status" value="1"/>
</dbReference>
<sequence>MLFADVILPLPLAESFTYVVPAEMQEKIGTGFRVVVPFGKRKYYTAVVLRLHHTPPKGVEIKEIHSLTDSHPVVNEHQIRLWEWISFYYLSPLGDVYKAALPSMMKPQDLEERYRSRTETYIRLNTGIHDIDRLTGRSKKQAELYQALRQLFLEEGRESIPKKEITAKTGYSNTVLKGLTEKNIVIQYPEEVSRIDTHFVSSRKAFNLNDHQQKALEEINRSFEEKNVCLLHGVTSSGKTEIYIHLIEEQLNQGKQTLYLVPEIALTTQLTSRLQAVFGDKLGIYHSKINDNERTEIWQKMLSDSPYEIVIGVRSSLFVPFRQLGLVIVDEEHETSYKQQEPAPRYHARDTAIVLAQTFGAKTLLGSATPSIETYYNAKTGKYGLVTLEKRFENIELPRITLENTRELRRTKKMKTLLAPGLIEKINTALGSGEQVILFRNRRGFAPMLECKLCGWIPKCNHCDVSLTYHKNRGELKCHYCNKTYKPIGECPVCHEKSIEPVGMGTEKLEEEVIQLFPSATVARMDTDTTQGKYAYEKIISDFQKNKVQILVGTQMLSKGLDFENVSLVGIVSADGLLNRPDFRSHERGFQLMLQAAGRAGRKNRQGEVVIQTADPGQPIYRYLETNDYEGFYHSQLEERKLFNYPPYKRLISIVFKHKDEHKVESGSAFFARLLQQSLGEMVLGPNKPFISRIQQYHLRQILLKLDNHLSPAKTRQFIKSVESRFREKQDFKYLVLYFDVDVMG</sequence>
<dbReference type="GO" id="GO:0043138">
    <property type="term" value="F:3'-5' DNA helicase activity"/>
    <property type="evidence" value="ECO:0007669"/>
    <property type="project" value="UniProtKB-EC"/>
</dbReference>
<dbReference type="InterPro" id="IPR041236">
    <property type="entry name" value="PriA_C"/>
</dbReference>
<dbReference type="GO" id="GO:0006310">
    <property type="term" value="P:DNA recombination"/>
    <property type="evidence" value="ECO:0007669"/>
    <property type="project" value="InterPro"/>
</dbReference>
<evidence type="ECO:0000256" key="4">
    <source>
        <dbReference type="ARBA" id="ARBA00022741"/>
    </source>
</evidence>
<feature type="domain" description="Helicase ATP-binding" evidence="13">
    <location>
        <begin position="220"/>
        <end position="388"/>
    </location>
</feature>
<evidence type="ECO:0000256" key="6">
    <source>
        <dbReference type="ARBA" id="ARBA00022806"/>
    </source>
</evidence>
<dbReference type="AlphaFoldDB" id="A0A644YPI3"/>
<dbReference type="SMART" id="SM00487">
    <property type="entry name" value="DEXDc"/>
    <property type="match status" value="1"/>
</dbReference>
<dbReference type="SMART" id="SM00490">
    <property type="entry name" value="HELICc"/>
    <property type="match status" value="1"/>
</dbReference>
<dbReference type="InterPro" id="IPR001650">
    <property type="entry name" value="Helicase_C-like"/>
</dbReference>
<keyword evidence="4" id="KW-0547">Nucleotide-binding</keyword>
<dbReference type="GO" id="GO:0003677">
    <property type="term" value="F:DNA binding"/>
    <property type="evidence" value="ECO:0007669"/>
    <property type="project" value="UniProtKB-KW"/>
</dbReference>
<dbReference type="GO" id="GO:0046872">
    <property type="term" value="F:metal ion binding"/>
    <property type="evidence" value="ECO:0007669"/>
    <property type="project" value="UniProtKB-KW"/>
</dbReference>
<evidence type="ECO:0000256" key="5">
    <source>
        <dbReference type="ARBA" id="ARBA00022801"/>
    </source>
</evidence>
<dbReference type="PANTHER" id="PTHR30580">
    <property type="entry name" value="PRIMOSOMAL PROTEIN N"/>
    <property type="match status" value="1"/>
</dbReference>
<dbReference type="Pfam" id="PF00270">
    <property type="entry name" value="DEAD"/>
    <property type="match status" value="1"/>
</dbReference>
<dbReference type="GO" id="GO:1990077">
    <property type="term" value="C:primosome complex"/>
    <property type="evidence" value="ECO:0007669"/>
    <property type="project" value="UniProtKB-KW"/>
</dbReference>
<dbReference type="InterPro" id="IPR042115">
    <property type="entry name" value="PriA_3primeBD_sf"/>
</dbReference>
<dbReference type="CDD" id="cd18804">
    <property type="entry name" value="SF2_C_priA"/>
    <property type="match status" value="1"/>
</dbReference>
<evidence type="ECO:0000256" key="7">
    <source>
        <dbReference type="ARBA" id="ARBA00022833"/>
    </source>
</evidence>
<dbReference type="InterPro" id="IPR040498">
    <property type="entry name" value="PriA_CRR"/>
</dbReference>